<proteinExistence type="predicted"/>
<sequence>MQNTKINIKYWTNPEGEDFKGISVLFNTNYLLKINKKRTDTCGGGLYDIVIKITEDISFIELAKSYLEDGLKVLIGLAIKPVFVSLKKLFKTNKVLNPSIQELVLDFSDCKIKIYNHLQNDIEDIFDDLVIELFNLRLKNKKFFKRVKTIHIPIVKRPDYYKLCNNRVIFTIDEPIRKITKEFYFGYWGLSTSKGKHIYDVKVKTISKEKFYTYKSYEKLFKKASKSGKLD</sequence>
<evidence type="ECO:0000313" key="2">
    <source>
        <dbReference type="Proteomes" id="UP000006394"/>
    </source>
</evidence>
<evidence type="ECO:0000313" key="1">
    <source>
        <dbReference type="EMBL" id="CAL44498.1"/>
    </source>
</evidence>
<dbReference type="GeneID" id="66553554"/>
<dbReference type="HOGENOM" id="CLU_1198350_0_0_10"/>
<dbReference type="Proteomes" id="UP000006394">
    <property type="component" value="Chromosome"/>
</dbReference>
<dbReference type="RefSeq" id="WP_011964532.1">
    <property type="nucleotide sequence ID" value="NC_009613.3"/>
</dbReference>
<dbReference type="EnsemblBacteria" id="CAL44498">
    <property type="protein sequence ID" value="CAL44498"/>
    <property type="gene ID" value="FP2445"/>
</dbReference>
<accession>A6H2C4</accession>
<gene>
    <name evidence="1" type="ordered locus">FP2445</name>
</gene>
<dbReference type="EMBL" id="AM398681">
    <property type="protein sequence ID" value="CAL44498.1"/>
    <property type="molecule type" value="Genomic_DNA"/>
</dbReference>
<dbReference type="STRING" id="402612.FP2445"/>
<reference evidence="1 2" key="1">
    <citation type="journal article" date="2007" name="Nat. Biotechnol.">
        <title>Complete genome sequence of the fish pathogen Flavobacterium psychrophilum.</title>
        <authorList>
            <person name="Duchaud E."/>
            <person name="Boussaha M."/>
            <person name="Loux V."/>
            <person name="Bernardet J.F."/>
            <person name="Michel C."/>
            <person name="Kerouault B."/>
            <person name="Mondot S."/>
            <person name="Nicolas P."/>
            <person name="Bossy R."/>
            <person name="Caron C."/>
            <person name="Bessieres P."/>
            <person name="Gibrat J.F."/>
            <person name="Claverol S."/>
            <person name="Dumetz F."/>
            <person name="Le Henaff M."/>
            <person name="Benmansour A."/>
        </authorList>
    </citation>
    <scope>NUCLEOTIDE SEQUENCE [LARGE SCALE GENOMIC DNA]</scope>
    <source>
        <strain evidence="2">ATCC 49511 / DSM 21280 / CIP 103535 / JIP02/86</strain>
    </source>
</reference>
<dbReference type="eggNOG" id="ENOG5033HRP">
    <property type="taxonomic scope" value="Bacteria"/>
</dbReference>
<organism evidence="1 2">
    <name type="scientific">Flavobacterium psychrophilum (strain ATCC 49511 / DSM 21280 / CIP 103535 / JIP02/86)</name>
    <dbReference type="NCBI Taxonomy" id="402612"/>
    <lineage>
        <taxon>Bacteria</taxon>
        <taxon>Pseudomonadati</taxon>
        <taxon>Bacteroidota</taxon>
        <taxon>Flavobacteriia</taxon>
        <taxon>Flavobacteriales</taxon>
        <taxon>Flavobacteriaceae</taxon>
        <taxon>Flavobacterium</taxon>
    </lineage>
</organism>
<dbReference type="AlphaFoldDB" id="A6H2C4"/>
<name>A6H2C4_FLAPJ</name>
<dbReference type="KEGG" id="fps:FP2445"/>
<protein>
    <submittedName>
        <fullName evidence="1">Uncharacterized protein</fullName>
    </submittedName>
</protein>
<keyword evidence="2" id="KW-1185">Reference proteome</keyword>
<dbReference type="OrthoDB" id="1433881at2"/>
<dbReference type="PATRIC" id="fig|402612.5.peg.2502"/>